<organism evidence="1 2">
    <name type="scientific">Paraburkholderia largidicola</name>
    <dbReference type="NCBI Taxonomy" id="3014751"/>
    <lineage>
        <taxon>Bacteria</taxon>
        <taxon>Pseudomonadati</taxon>
        <taxon>Pseudomonadota</taxon>
        <taxon>Betaproteobacteria</taxon>
        <taxon>Burkholderiales</taxon>
        <taxon>Burkholderiaceae</taxon>
        <taxon>Paraburkholderia</taxon>
    </lineage>
</organism>
<dbReference type="RefSeq" id="WP_180726400.1">
    <property type="nucleotide sequence ID" value="NZ_AP023176.1"/>
</dbReference>
<reference evidence="1 2" key="1">
    <citation type="journal article" date="2020" name="Genes (Basel)">
        <title>Genomic Comparison of Insect Gut Symbionts from Divergent Burkholderia Subclades.</title>
        <authorList>
            <person name="Takeshita K."/>
            <person name="Kikuchi Y."/>
        </authorList>
    </citation>
    <scope>NUCLEOTIDE SEQUENCE [LARGE SCALE GENOMIC DNA]</scope>
    <source>
        <strain evidence="1 2">PGU16</strain>
        <plasmid evidence="1 2">PPGU16_p1</plasmid>
    </source>
</reference>
<dbReference type="KEGG" id="plad:PPGU16_59670"/>
<proteinExistence type="predicted"/>
<keyword evidence="2" id="KW-1185">Reference proteome</keyword>
<evidence type="ECO:0008006" key="3">
    <source>
        <dbReference type="Google" id="ProtNLM"/>
    </source>
</evidence>
<geneLocation type="plasmid" evidence="1 2">
    <name>PPGU16_p1</name>
</geneLocation>
<evidence type="ECO:0000313" key="2">
    <source>
        <dbReference type="Proteomes" id="UP000510888"/>
    </source>
</evidence>
<gene>
    <name evidence="1" type="ORF">PPGU16_59670</name>
</gene>
<sequence length="203" mass="22280">MPDIDDQTRKLAGIAYGEASVDDDPDEIGGIAFAVANRCRAWGGKTVDQLLSADPNYTYAVSDGNARFGKLMSSSNAGVAKDPGMSLAVEWARKALVADGTDPSGGGFWWDGLDFKSNYAHHPKVRDGFRYGSPEHNIFDVPEARRPVTIWWQVKNKKTGQLVNSSVRGKYDAIWVSTAAHGHTIFWKHDPDYISATSGKVYR</sequence>
<dbReference type="Proteomes" id="UP000510888">
    <property type="component" value="Plasmid PPGU16_p1"/>
</dbReference>
<name>A0A7I8BY66_9BURK</name>
<dbReference type="EMBL" id="AP023176">
    <property type="protein sequence ID" value="BCF92900.1"/>
    <property type="molecule type" value="Genomic_DNA"/>
</dbReference>
<evidence type="ECO:0000313" key="1">
    <source>
        <dbReference type="EMBL" id="BCF92900.1"/>
    </source>
</evidence>
<dbReference type="AlphaFoldDB" id="A0A7I8BY66"/>
<keyword evidence="1" id="KW-0614">Plasmid</keyword>
<protein>
    <recommendedName>
        <fullName evidence="3">Cell wall hydrolase SleB domain-containing protein</fullName>
    </recommendedName>
</protein>
<accession>A0A7I8BY66</accession>